<comment type="caution">
    <text evidence="1">The sequence shown here is derived from an EMBL/GenBank/DDBJ whole genome shotgun (WGS) entry which is preliminary data.</text>
</comment>
<proteinExistence type="predicted"/>
<dbReference type="AlphaFoldDB" id="A0A1F8ECC9"/>
<dbReference type="STRING" id="1802660.A2735_01255"/>
<accession>A0A1F8ECC9</accession>
<evidence type="ECO:0000313" key="2">
    <source>
        <dbReference type="Proteomes" id="UP000178520"/>
    </source>
</evidence>
<sequence length="106" mass="12322">MTKTKRPMSIEDLSLNINKRFDFVDKRFDSVDKCLGSVDKRLNSIQKEINFLASSSAREFKDISHRFDLLEISVAGIKKVIINGRFDKRMEQLERDMDKVKQALAL</sequence>
<name>A0A1F8ECC9_9BACT</name>
<protein>
    <submittedName>
        <fullName evidence="1">Uncharacterized protein</fullName>
    </submittedName>
</protein>
<evidence type="ECO:0000313" key="1">
    <source>
        <dbReference type="EMBL" id="OGM97768.1"/>
    </source>
</evidence>
<organism evidence="1 2">
    <name type="scientific">Candidatus Yanofskybacteria bacterium RIFCSPHIGHO2_01_FULL_41_21</name>
    <dbReference type="NCBI Taxonomy" id="1802660"/>
    <lineage>
        <taxon>Bacteria</taxon>
        <taxon>Candidatus Yanofskyibacteriota</taxon>
    </lineage>
</organism>
<dbReference type="EMBL" id="MGJA01000008">
    <property type="protein sequence ID" value="OGM97768.1"/>
    <property type="molecule type" value="Genomic_DNA"/>
</dbReference>
<reference evidence="1 2" key="1">
    <citation type="journal article" date="2016" name="Nat. Commun.">
        <title>Thousands of microbial genomes shed light on interconnected biogeochemical processes in an aquifer system.</title>
        <authorList>
            <person name="Anantharaman K."/>
            <person name="Brown C.T."/>
            <person name="Hug L.A."/>
            <person name="Sharon I."/>
            <person name="Castelle C.J."/>
            <person name="Probst A.J."/>
            <person name="Thomas B.C."/>
            <person name="Singh A."/>
            <person name="Wilkins M.J."/>
            <person name="Karaoz U."/>
            <person name="Brodie E.L."/>
            <person name="Williams K.H."/>
            <person name="Hubbard S.S."/>
            <person name="Banfield J.F."/>
        </authorList>
    </citation>
    <scope>NUCLEOTIDE SEQUENCE [LARGE SCALE GENOMIC DNA]</scope>
</reference>
<gene>
    <name evidence="1" type="ORF">A2735_01255</name>
</gene>
<dbReference type="Proteomes" id="UP000178520">
    <property type="component" value="Unassembled WGS sequence"/>
</dbReference>
<dbReference type="Gene3D" id="6.10.250.2540">
    <property type="match status" value="1"/>
</dbReference>